<feature type="transmembrane region" description="Helical" evidence="6">
    <location>
        <begin position="88"/>
        <end position="109"/>
    </location>
</feature>
<feature type="transmembrane region" description="Helical" evidence="6">
    <location>
        <begin position="305"/>
        <end position="326"/>
    </location>
</feature>
<dbReference type="GO" id="GO:0016020">
    <property type="term" value="C:membrane"/>
    <property type="evidence" value="ECO:0007669"/>
    <property type="project" value="UniProtKB-SubCell"/>
</dbReference>
<keyword evidence="5 6" id="KW-0472">Membrane</keyword>
<gene>
    <name evidence="7" type="ORF">SPHA_42652</name>
</gene>
<feature type="transmembrane region" description="Helical" evidence="6">
    <location>
        <begin position="338"/>
        <end position="355"/>
    </location>
</feature>
<dbReference type="InterPro" id="IPR012435">
    <property type="entry name" value="TMEM144"/>
</dbReference>
<organism evidence="7 8">
    <name type="scientific">Acanthosepion pharaonis</name>
    <name type="common">Pharaoh cuttlefish</name>
    <name type="synonym">Sepia pharaonis</name>
    <dbReference type="NCBI Taxonomy" id="158019"/>
    <lineage>
        <taxon>Eukaryota</taxon>
        <taxon>Metazoa</taxon>
        <taxon>Spiralia</taxon>
        <taxon>Lophotrochozoa</taxon>
        <taxon>Mollusca</taxon>
        <taxon>Cephalopoda</taxon>
        <taxon>Coleoidea</taxon>
        <taxon>Decapodiformes</taxon>
        <taxon>Sepiida</taxon>
        <taxon>Sepiina</taxon>
        <taxon>Sepiidae</taxon>
        <taxon>Acanthosepion</taxon>
    </lineage>
</organism>
<sequence>MSTSSAHFLANITTDFYTGLVSTTTPPDTTPPYVGYVCALVAVIFYGSNFVPVKQFETGDGMFFQWILCSGIFIVGLVVNIVRRSIFYPLAMVGGVVWCTGNLCVVPILKTIGLSLGLCLWATANLLAGWFSARFGMFGIKKEIPGNEIMNDISVFLAVLSAVVYTQVKSDISMSQVIQRVEDPDYETGITQATGSSSRLVSAAESETIYIVQTNTQDKQGLSFFEKLPPLEKRLLGITLAIISGIFYGLNFTPAIYIQDRIKSSSKNGIDYVFAHVCGIFMASTLYFIIYVIYQRNKPKIYPTVILPGLLSGVMWAVATACFFVANEVLSEPVSFPIINTGPALIASGWGVLLFKEITGKKNLLILSFAFCLTISTGVLAGFSKSTS</sequence>
<dbReference type="GO" id="GO:0015144">
    <property type="term" value="F:carbohydrate transmembrane transporter activity"/>
    <property type="evidence" value="ECO:0007669"/>
    <property type="project" value="InterPro"/>
</dbReference>
<keyword evidence="3 6" id="KW-0812">Transmembrane</keyword>
<comment type="caution">
    <text evidence="7">The sequence shown here is derived from an EMBL/GenBank/DDBJ whole genome shotgun (WGS) entry which is preliminary data.</text>
</comment>
<dbReference type="OrthoDB" id="426527at2759"/>
<dbReference type="EMBL" id="CAHIKZ030002093">
    <property type="protein sequence ID" value="CAE1281010.1"/>
    <property type="molecule type" value="Genomic_DNA"/>
</dbReference>
<dbReference type="InterPro" id="IPR010651">
    <property type="entry name" value="Sugar_transport"/>
</dbReference>
<name>A0A812CYQ8_ACAPH</name>
<dbReference type="PANTHER" id="PTHR16119">
    <property type="entry name" value="TRANSMEMBRANE PROTEIN 144"/>
    <property type="match status" value="1"/>
</dbReference>
<evidence type="ECO:0000256" key="4">
    <source>
        <dbReference type="ARBA" id="ARBA00022989"/>
    </source>
</evidence>
<dbReference type="Proteomes" id="UP000597762">
    <property type="component" value="Unassembled WGS sequence"/>
</dbReference>
<feature type="transmembrane region" description="Helical" evidence="6">
    <location>
        <begin position="364"/>
        <end position="383"/>
    </location>
</feature>
<evidence type="ECO:0000256" key="3">
    <source>
        <dbReference type="ARBA" id="ARBA00022692"/>
    </source>
</evidence>
<feature type="transmembrane region" description="Helical" evidence="6">
    <location>
        <begin position="270"/>
        <end position="293"/>
    </location>
</feature>
<protein>
    <submittedName>
        <fullName evidence="7">Transmembrane protein 144</fullName>
    </submittedName>
</protein>
<keyword evidence="8" id="KW-1185">Reference proteome</keyword>
<proteinExistence type="inferred from homology"/>
<feature type="transmembrane region" description="Helical" evidence="6">
    <location>
        <begin position="63"/>
        <end position="82"/>
    </location>
</feature>
<feature type="transmembrane region" description="Helical" evidence="6">
    <location>
        <begin position="235"/>
        <end position="258"/>
    </location>
</feature>
<feature type="transmembrane region" description="Helical" evidence="6">
    <location>
        <begin position="149"/>
        <end position="168"/>
    </location>
</feature>
<evidence type="ECO:0000256" key="5">
    <source>
        <dbReference type="ARBA" id="ARBA00023136"/>
    </source>
</evidence>
<keyword evidence="4 6" id="KW-1133">Transmembrane helix</keyword>
<evidence type="ECO:0000256" key="6">
    <source>
        <dbReference type="SAM" id="Phobius"/>
    </source>
</evidence>
<accession>A0A812CYQ8</accession>
<dbReference type="Pfam" id="PF07857">
    <property type="entry name" value="TMEM144"/>
    <property type="match status" value="1"/>
</dbReference>
<reference evidence="7" key="1">
    <citation type="submission" date="2021-01" db="EMBL/GenBank/DDBJ databases">
        <authorList>
            <person name="Li R."/>
            <person name="Bekaert M."/>
        </authorList>
    </citation>
    <scope>NUCLEOTIDE SEQUENCE</scope>
    <source>
        <strain evidence="7">Farmed</strain>
    </source>
</reference>
<dbReference type="AlphaFoldDB" id="A0A812CYQ8"/>
<comment type="subcellular location">
    <subcellularLocation>
        <location evidence="1">Membrane</location>
        <topology evidence="1">Multi-pass membrane protein</topology>
    </subcellularLocation>
</comment>
<evidence type="ECO:0000256" key="1">
    <source>
        <dbReference type="ARBA" id="ARBA00004141"/>
    </source>
</evidence>
<evidence type="ECO:0000313" key="7">
    <source>
        <dbReference type="EMBL" id="CAE1281010.1"/>
    </source>
</evidence>
<feature type="transmembrane region" description="Helical" evidence="6">
    <location>
        <begin position="116"/>
        <end position="137"/>
    </location>
</feature>
<comment type="similarity">
    <text evidence="2">Belongs to the TMEM144 family.</text>
</comment>
<evidence type="ECO:0000256" key="2">
    <source>
        <dbReference type="ARBA" id="ARBA00005731"/>
    </source>
</evidence>
<feature type="transmembrane region" description="Helical" evidence="6">
    <location>
        <begin position="33"/>
        <end position="51"/>
    </location>
</feature>
<dbReference type="PANTHER" id="PTHR16119:SF17">
    <property type="entry name" value="TRANSMEMBRANE PROTEIN 144"/>
    <property type="match status" value="1"/>
</dbReference>
<evidence type="ECO:0000313" key="8">
    <source>
        <dbReference type="Proteomes" id="UP000597762"/>
    </source>
</evidence>